<organism evidence="2 3">
    <name type="scientific">Neolentinus lepideus HHB14362 ss-1</name>
    <dbReference type="NCBI Taxonomy" id="1314782"/>
    <lineage>
        <taxon>Eukaryota</taxon>
        <taxon>Fungi</taxon>
        <taxon>Dikarya</taxon>
        <taxon>Basidiomycota</taxon>
        <taxon>Agaricomycotina</taxon>
        <taxon>Agaricomycetes</taxon>
        <taxon>Gloeophyllales</taxon>
        <taxon>Gloeophyllaceae</taxon>
        <taxon>Neolentinus</taxon>
    </lineage>
</organism>
<evidence type="ECO:0000313" key="3">
    <source>
        <dbReference type="Proteomes" id="UP000076761"/>
    </source>
</evidence>
<dbReference type="EMBL" id="KV425552">
    <property type="protein sequence ID" value="KZT30055.1"/>
    <property type="molecule type" value="Genomic_DNA"/>
</dbReference>
<protein>
    <submittedName>
        <fullName evidence="2">Uncharacterized protein</fullName>
    </submittedName>
</protein>
<keyword evidence="1" id="KW-1133">Transmembrane helix</keyword>
<feature type="transmembrane region" description="Helical" evidence="1">
    <location>
        <begin position="130"/>
        <end position="155"/>
    </location>
</feature>
<proteinExistence type="predicted"/>
<evidence type="ECO:0000313" key="2">
    <source>
        <dbReference type="EMBL" id="KZT30055.1"/>
    </source>
</evidence>
<gene>
    <name evidence="2" type="ORF">NEOLEDRAFT_1126831</name>
</gene>
<reference evidence="2 3" key="1">
    <citation type="journal article" date="2016" name="Mol. Biol. Evol.">
        <title>Comparative Genomics of Early-Diverging Mushroom-Forming Fungi Provides Insights into the Origins of Lignocellulose Decay Capabilities.</title>
        <authorList>
            <person name="Nagy L.G."/>
            <person name="Riley R."/>
            <person name="Tritt A."/>
            <person name="Adam C."/>
            <person name="Daum C."/>
            <person name="Floudas D."/>
            <person name="Sun H."/>
            <person name="Yadav J.S."/>
            <person name="Pangilinan J."/>
            <person name="Larsson K.H."/>
            <person name="Matsuura K."/>
            <person name="Barry K."/>
            <person name="Labutti K."/>
            <person name="Kuo R."/>
            <person name="Ohm R.A."/>
            <person name="Bhattacharya S.S."/>
            <person name="Shirouzu T."/>
            <person name="Yoshinaga Y."/>
            <person name="Martin F.M."/>
            <person name="Grigoriev I.V."/>
            <person name="Hibbett D.S."/>
        </authorList>
    </citation>
    <scope>NUCLEOTIDE SEQUENCE [LARGE SCALE GENOMIC DNA]</scope>
    <source>
        <strain evidence="2 3">HHB14362 ss-1</strain>
    </source>
</reference>
<accession>A0A165VR08</accession>
<keyword evidence="1" id="KW-0812">Transmembrane</keyword>
<keyword evidence="1" id="KW-0472">Membrane</keyword>
<dbReference type="Proteomes" id="UP000076761">
    <property type="component" value="Unassembled WGS sequence"/>
</dbReference>
<sequence length="160" mass="17426">MMALSWTSLSKHPSGVDRLRPALQTRLPATRGQVYHHARAFAARGPIADLLVQFLPNPYSQDTAGIPKRLPYYLRSVCLSDMPTMDGRSPTARLDLWCPLGSDVGCCTACTACAPSTIGKSNLECAGRILAAWAMSFWLLGKVGCLCLVICRYGVRHTKS</sequence>
<evidence type="ECO:0000256" key="1">
    <source>
        <dbReference type="SAM" id="Phobius"/>
    </source>
</evidence>
<name>A0A165VR08_9AGAM</name>
<keyword evidence="3" id="KW-1185">Reference proteome</keyword>
<dbReference type="InParanoid" id="A0A165VR08"/>
<dbReference type="AlphaFoldDB" id="A0A165VR08"/>